<dbReference type="SUPFAM" id="SSF53756">
    <property type="entry name" value="UDP-Glycosyltransferase/glycogen phosphorylase"/>
    <property type="match status" value="1"/>
</dbReference>
<gene>
    <name evidence="5" type="ORF">WCD41_16185</name>
</gene>
<name>A0ABU8N8L7_9PSEU</name>
<feature type="domain" description="Glycosyltransferase subfamily 4-like N-terminal" evidence="4">
    <location>
        <begin position="8"/>
        <end position="167"/>
    </location>
</feature>
<accession>A0ABU8N8L7</accession>
<feature type="domain" description="Glycosyl transferase family 1" evidence="3">
    <location>
        <begin position="180"/>
        <end position="338"/>
    </location>
</feature>
<dbReference type="InterPro" id="IPR028098">
    <property type="entry name" value="Glyco_trans_4-like_N"/>
</dbReference>
<dbReference type="Pfam" id="PF00534">
    <property type="entry name" value="Glycos_transf_1"/>
    <property type="match status" value="1"/>
</dbReference>
<evidence type="ECO:0000313" key="5">
    <source>
        <dbReference type="EMBL" id="MEJ2888001.1"/>
    </source>
</evidence>
<dbReference type="RefSeq" id="WP_337714492.1">
    <property type="nucleotide sequence ID" value="NZ_JBBEGL010000004.1"/>
</dbReference>
<evidence type="ECO:0000256" key="1">
    <source>
        <dbReference type="ARBA" id="ARBA00022676"/>
    </source>
</evidence>
<dbReference type="EC" id="2.4.-.-" evidence="5"/>
<dbReference type="Pfam" id="PF13439">
    <property type="entry name" value="Glyco_transf_4"/>
    <property type="match status" value="1"/>
</dbReference>
<dbReference type="InterPro" id="IPR050194">
    <property type="entry name" value="Glycosyltransferase_grp1"/>
</dbReference>
<dbReference type="Proteomes" id="UP001370100">
    <property type="component" value="Unassembled WGS sequence"/>
</dbReference>
<dbReference type="InterPro" id="IPR001296">
    <property type="entry name" value="Glyco_trans_1"/>
</dbReference>
<keyword evidence="1 5" id="KW-0328">Glycosyltransferase</keyword>
<sequence length="361" mass="38448">MVIDGLGWGGAEMLLAEFAVGARAEGVDVVVGALEDKDGSPAAERLRAVGVPVMILGVERLLRPSSVPRVRRWLRDVAPDVVHTHLGYSDLLGGLAARSLGLPAVCTLHVLQWHHGRFRDDLKERLFALGRRRCHHRVVAVSDAAREVYLATGRDAPDRVVTVRNGVVDRREPGTGAAVRAELGIDPDAVVVTVVAVLRAGKGHDVALAAVAELRRRRPEVVLLIVGDGPERDRLEREVGPGCVVAGHRDDVPAVLDASDVVLHPTAFDAFPTSLLEAAAAGVPVVATGVGGVPEIVDDGVDGLLVPPPPAVPDVVAALDTLLDDPGLRGKFGVAARRAYEERFTARHWASRLRTVYEDAR</sequence>
<dbReference type="CDD" id="cd03801">
    <property type="entry name" value="GT4_PimA-like"/>
    <property type="match status" value="1"/>
</dbReference>
<dbReference type="PANTHER" id="PTHR45947">
    <property type="entry name" value="SULFOQUINOVOSYL TRANSFERASE SQD2"/>
    <property type="match status" value="1"/>
</dbReference>
<proteinExistence type="predicted"/>
<evidence type="ECO:0000313" key="6">
    <source>
        <dbReference type="Proteomes" id="UP001370100"/>
    </source>
</evidence>
<evidence type="ECO:0000259" key="3">
    <source>
        <dbReference type="Pfam" id="PF00534"/>
    </source>
</evidence>
<dbReference type="GO" id="GO:0016757">
    <property type="term" value="F:glycosyltransferase activity"/>
    <property type="evidence" value="ECO:0007669"/>
    <property type="project" value="UniProtKB-KW"/>
</dbReference>
<evidence type="ECO:0000259" key="4">
    <source>
        <dbReference type="Pfam" id="PF13439"/>
    </source>
</evidence>
<organism evidence="5 6">
    <name type="scientific">Actinomycetospora aeridis</name>
    <dbReference type="NCBI Taxonomy" id="3129231"/>
    <lineage>
        <taxon>Bacteria</taxon>
        <taxon>Bacillati</taxon>
        <taxon>Actinomycetota</taxon>
        <taxon>Actinomycetes</taxon>
        <taxon>Pseudonocardiales</taxon>
        <taxon>Pseudonocardiaceae</taxon>
        <taxon>Actinomycetospora</taxon>
    </lineage>
</organism>
<dbReference type="PANTHER" id="PTHR45947:SF3">
    <property type="entry name" value="SULFOQUINOVOSYL TRANSFERASE SQD2"/>
    <property type="match status" value="1"/>
</dbReference>
<evidence type="ECO:0000256" key="2">
    <source>
        <dbReference type="ARBA" id="ARBA00022679"/>
    </source>
</evidence>
<keyword evidence="2 5" id="KW-0808">Transferase</keyword>
<comment type="caution">
    <text evidence="5">The sequence shown here is derived from an EMBL/GenBank/DDBJ whole genome shotgun (WGS) entry which is preliminary data.</text>
</comment>
<dbReference type="Gene3D" id="3.40.50.2000">
    <property type="entry name" value="Glycogen Phosphorylase B"/>
    <property type="match status" value="2"/>
</dbReference>
<protein>
    <submittedName>
        <fullName evidence="5">Glycosyltransferase family 4 protein</fullName>
        <ecNumber evidence="5">2.4.-.-</ecNumber>
    </submittedName>
</protein>
<dbReference type="EMBL" id="JBBEGL010000004">
    <property type="protein sequence ID" value="MEJ2888001.1"/>
    <property type="molecule type" value="Genomic_DNA"/>
</dbReference>
<keyword evidence="6" id="KW-1185">Reference proteome</keyword>
<reference evidence="5 6" key="1">
    <citation type="submission" date="2024-03" db="EMBL/GenBank/DDBJ databases">
        <title>Actinomycetospora sp. OC33-EN06, a novel actinomycete isolated from wild orchid (Aerides multiflora).</title>
        <authorList>
            <person name="Suriyachadkun C."/>
        </authorList>
    </citation>
    <scope>NUCLEOTIDE SEQUENCE [LARGE SCALE GENOMIC DNA]</scope>
    <source>
        <strain evidence="5 6">OC33-EN06</strain>
    </source>
</reference>